<sequence>MKYLSKTWDWILFIFAFSTTKHCDRIKVDENDDFMRGN</sequence>
<accession>A0A6S6SMD1</accession>
<name>A0A6S6SMD1_9BACT</name>
<gene>
    <name evidence="1" type="ORF">HELGO_WM10447</name>
</gene>
<evidence type="ECO:0000313" key="1">
    <source>
        <dbReference type="EMBL" id="CAA6803908.1"/>
    </source>
</evidence>
<reference evidence="1" key="1">
    <citation type="submission" date="2020-01" db="EMBL/GenBank/DDBJ databases">
        <authorList>
            <person name="Meier V. D."/>
            <person name="Meier V D."/>
        </authorList>
    </citation>
    <scope>NUCLEOTIDE SEQUENCE</scope>
    <source>
        <strain evidence="1">HLG_WM_MAG_04</strain>
    </source>
</reference>
<proteinExistence type="predicted"/>
<organism evidence="1">
    <name type="scientific">uncultured Sulfurovum sp</name>
    <dbReference type="NCBI Taxonomy" id="269237"/>
    <lineage>
        <taxon>Bacteria</taxon>
        <taxon>Pseudomonadati</taxon>
        <taxon>Campylobacterota</taxon>
        <taxon>Epsilonproteobacteria</taxon>
        <taxon>Campylobacterales</taxon>
        <taxon>Sulfurovaceae</taxon>
        <taxon>Sulfurovum</taxon>
        <taxon>environmental samples</taxon>
    </lineage>
</organism>
<protein>
    <submittedName>
        <fullName evidence="1">Uncharacterized protein</fullName>
    </submittedName>
</protein>
<dbReference type="AlphaFoldDB" id="A0A6S6SMD1"/>
<dbReference type="EMBL" id="CACVAX010000008">
    <property type="protein sequence ID" value="CAA6803908.1"/>
    <property type="molecule type" value="Genomic_DNA"/>
</dbReference>